<sequence>MEESEIVQTSPGEGCSMLFRHGSNETQDSGGLNDSDDPEESGSSDESDTSDEESSPSYWNSPEQLEKQLRLLDADSPGKEPFLCRQCRATNLSAALDHTSKAGQGASSPIDVAERVGLDPNCALCSLFARTFLSEVDEREAQSAPWKLSAFNKRSMLVDSRIRYLFQPNVEVAILHSGATTHVQHINEERVEREGYLAFARTRDLRVMLEKNESSEAYPLSRFIGAQYDPGMVREWLEACDIDLDDAFSIPGMRVIDCRSCAIVNYSAEMKYLALSYVWGLAGSDMVTVDNCQSDEASALSLPPMVPRVVSNAMQVVTDLGYQYLWVDQFCIDQSAGQEHVGDHISKMDLIYSNALVTIIAASSKGALPGVGGTPRAGQMMLSLKGRVDEKLGTIEDDLVVFSTRPAFKYALPATVWHSRGWCFQESVLAPRRLYFMDYELIFQSEEVHASDSYPEPIVNGELIYDTAFPENPSLAWSHWHDQSDAMSLSGTHNLDDAMKRFTDKVEHCEALLEVYTDKKLTMDSDSINGFAGAIKVYCRHDPTFKTIQGIPIFDVRAVPTPTAECIRTLLDFQNDSILSGLCWAHDRFWIKGTPARRRCFPSWTWAGWGSKASWSIGGWHREDIGKSAADFRFQGLEWKDGSTTDCMNIYKATQRRGDPTHIIGGGACAKHHV</sequence>
<proteinExistence type="predicted"/>
<feature type="compositionally biased region" description="Polar residues" evidence="1">
    <location>
        <begin position="1"/>
        <end position="11"/>
    </location>
</feature>
<dbReference type="Pfam" id="PF06985">
    <property type="entry name" value="HET"/>
    <property type="match status" value="1"/>
</dbReference>
<evidence type="ECO:0000256" key="1">
    <source>
        <dbReference type="SAM" id="MobiDB-lite"/>
    </source>
</evidence>
<feature type="domain" description="Heterokaryon incompatibility" evidence="2">
    <location>
        <begin position="272"/>
        <end position="426"/>
    </location>
</feature>
<accession>A0ABR1PUC3</accession>
<keyword evidence="4" id="KW-1185">Reference proteome</keyword>
<evidence type="ECO:0000313" key="3">
    <source>
        <dbReference type="EMBL" id="KAK7938046.1"/>
    </source>
</evidence>
<name>A0ABR1PUC3_9PEZI</name>
<feature type="region of interest" description="Disordered" evidence="1">
    <location>
        <begin position="1"/>
        <end position="62"/>
    </location>
</feature>
<evidence type="ECO:0000259" key="2">
    <source>
        <dbReference type="Pfam" id="PF06985"/>
    </source>
</evidence>
<dbReference type="RefSeq" id="XP_066693374.1">
    <property type="nucleotide sequence ID" value="XM_066851136.1"/>
</dbReference>
<feature type="compositionally biased region" description="Acidic residues" evidence="1">
    <location>
        <begin position="34"/>
        <end position="54"/>
    </location>
</feature>
<dbReference type="Proteomes" id="UP001391051">
    <property type="component" value="Unassembled WGS sequence"/>
</dbReference>
<reference evidence="3 4" key="1">
    <citation type="submission" date="2023-01" db="EMBL/GenBank/DDBJ databases">
        <title>Analysis of 21 Apiospora genomes using comparative genomics revels a genus with tremendous synthesis potential of carbohydrate active enzymes and secondary metabolites.</title>
        <authorList>
            <person name="Sorensen T."/>
        </authorList>
    </citation>
    <scope>NUCLEOTIDE SEQUENCE [LARGE SCALE GENOMIC DNA]</scope>
    <source>
        <strain evidence="3 4">CBS 24483</strain>
    </source>
</reference>
<evidence type="ECO:0000313" key="4">
    <source>
        <dbReference type="Proteomes" id="UP001391051"/>
    </source>
</evidence>
<gene>
    <name evidence="3" type="ORF">PG986_014914</name>
</gene>
<organism evidence="3 4">
    <name type="scientific">Apiospora aurea</name>
    <dbReference type="NCBI Taxonomy" id="335848"/>
    <lineage>
        <taxon>Eukaryota</taxon>
        <taxon>Fungi</taxon>
        <taxon>Dikarya</taxon>
        <taxon>Ascomycota</taxon>
        <taxon>Pezizomycotina</taxon>
        <taxon>Sordariomycetes</taxon>
        <taxon>Xylariomycetidae</taxon>
        <taxon>Amphisphaeriales</taxon>
        <taxon>Apiosporaceae</taxon>
        <taxon>Apiospora</taxon>
    </lineage>
</organism>
<dbReference type="EMBL" id="JAQQWE010000010">
    <property type="protein sequence ID" value="KAK7938046.1"/>
    <property type="molecule type" value="Genomic_DNA"/>
</dbReference>
<dbReference type="PANTHER" id="PTHR33112:SF16">
    <property type="entry name" value="HETEROKARYON INCOMPATIBILITY DOMAIN-CONTAINING PROTEIN"/>
    <property type="match status" value="1"/>
</dbReference>
<protein>
    <recommendedName>
        <fullName evidence="2">Heterokaryon incompatibility domain-containing protein</fullName>
    </recommendedName>
</protein>
<dbReference type="PANTHER" id="PTHR33112">
    <property type="entry name" value="DOMAIN PROTEIN, PUTATIVE-RELATED"/>
    <property type="match status" value="1"/>
</dbReference>
<dbReference type="GeneID" id="92084198"/>
<dbReference type="InterPro" id="IPR010730">
    <property type="entry name" value="HET"/>
</dbReference>
<comment type="caution">
    <text evidence="3">The sequence shown here is derived from an EMBL/GenBank/DDBJ whole genome shotgun (WGS) entry which is preliminary data.</text>
</comment>